<reference evidence="2 3" key="2">
    <citation type="submission" date="2017-08" db="EMBL/GenBank/DDBJ databases">
        <authorList>
            <person name="de Groot N.N."/>
        </authorList>
    </citation>
    <scope>NUCLEOTIDE SEQUENCE [LARGE SCALE GENOMIC DNA]</scope>
    <source>
        <strain evidence="2">Orrdi1</strain>
    </source>
</reference>
<proteinExistence type="predicted"/>
<dbReference type="KEGG" id="odi:ODI_R0683"/>
<dbReference type="InterPro" id="IPR008886">
    <property type="entry name" value="UPF0227/Esterase_YqiA"/>
</dbReference>
<dbReference type="PANTHER" id="PTHR35602:SF3">
    <property type="entry name" value="ESTERASE YQIA"/>
    <property type="match status" value="1"/>
</dbReference>
<sequence>MLLYLHGFRSSPQSYKAQLTAKTLSALGMQRWWRCPQLPVSPREAAQLALAEAESLLAGPRWPGCPDGPDGLTVVGSSLGGYYATWLAERLGCRAVLLNPAVLAARALAAQVGEHQMYHSDAPMTFLPEYLDELDALHVPRLTRPERYFLIAATGDEVLDWRDMRDYAAGCRQHIIEGGDHALSGFERWLPLVLAFANLPAPPSPASP</sequence>
<evidence type="ECO:0000313" key="3">
    <source>
        <dbReference type="Proteomes" id="UP000078558"/>
    </source>
</evidence>
<gene>
    <name evidence="1" type="ORF">ODI_02579</name>
    <name evidence="2" type="ORF">ODI_R0683</name>
</gene>
<dbReference type="InterPro" id="IPR029058">
    <property type="entry name" value="AB_hydrolase_fold"/>
</dbReference>
<dbReference type="EMBL" id="FLRC01000004">
    <property type="protein sequence ID" value="SBT23890.1"/>
    <property type="molecule type" value="Genomic_DNA"/>
</dbReference>
<keyword evidence="3" id="KW-1185">Reference proteome</keyword>
<dbReference type="Pfam" id="PF05728">
    <property type="entry name" value="UPF0227"/>
    <property type="match status" value="1"/>
</dbReference>
<name>A0A1C3JXD9_9BURK</name>
<dbReference type="RefSeq" id="WP_067749538.1">
    <property type="nucleotide sequence ID" value="NZ_LT907988.1"/>
</dbReference>
<dbReference type="SUPFAM" id="SSF53474">
    <property type="entry name" value="alpha/beta-Hydrolases"/>
    <property type="match status" value="1"/>
</dbReference>
<dbReference type="AlphaFoldDB" id="A0A1C3JXD9"/>
<evidence type="ECO:0000313" key="2">
    <source>
        <dbReference type="EMBL" id="SOE47172.1"/>
    </source>
</evidence>
<dbReference type="Gene3D" id="3.40.50.1820">
    <property type="entry name" value="alpha/beta hydrolase"/>
    <property type="match status" value="1"/>
</dbReference>
<organism evidence="1 3">
    <name type="scientific">Orrella dioscoreae</name>
    <dbReference type="NCBI Taxonomy" id="1851544"/>
    <lineage>
        <taxon>Bacteria</taxon>
        <taxon>Pseudomonadati</taxon>
        <taxon>Pseudomonadota</taxon>
        <taxon>Betaproteobacteria</taxon>
        <taxon>Burkholderiales</taxon>
        <taxon>Alcaligenaceae</taxon>
        <taxon>Orrella</taxon>
    </lineage>
</organism>
<reference evidence="1 3" key="1">
    <citation type="submission" date="2016-06" db="EMBL/GenBank/DDBJ databases">
        <authorList>
            <person name="Kjaerup R.B."/>
            <person name="Dalgaard T.S."/>
            <person name="Juul-Madsen H.R."/>
        </authorList>
    </citation>
    <scope>NUCLEOTIDE SEQUENCE [LARGE SCALE GENOMIC DNA]</scope>
    <source>
        <strain evidence="1">Orrdi1</strain>
    </source>
</reference>
<dbReference type="STRING" id="1851544.ODI_02579"/>
<protein>
    <submittedName>
        <fullName evidence="1 2">Esterase, FIGfam005057</fullName>
    </submittedName>
</protein>
<accession>A0A1C3JXD9</accession>
<dbReference type="PANTHER" id="PTHR35602">
    <property type="entry name" value="ESTERASE YQIA-RELATED"/>
    <property type="match status" value="1"/>
</dbReference>
<evidence type="ECO:0000313" key="1">
    <source>
        <dbReference type="EMBL" id="SBT23890.1"/>
    </source>
</evidence>
<dbReference type="EMBL" id="LT907988">
    <property type="protein sequence ID" value="SOE47172.1"/>
    <property type="molecule type" value="Genomic_DNA"/>
</dbReference>
<dbReference type="Proteomes" id="UP000078558">
    <property type="component" value="Chromosome I"/>
</dbReference>
<dbReference type="OrthoDB" id="9814831at2"/>